<dbReference type="EMBL" id="JASGXD010000005">
    <property type="protein sequence ID" value="KAK6005926.1"/>
    <property type="molecule type" value="Genomic_DNA"/>
</dbReference>
<gene>
    <name evidence="1" type="ORF">QM012_007568</name>
</gene>
<reference evidence="1 2" key="1">
    <citation type="submission" date="2023-11" db="EMBL/GenBank/DDBJ databases">
        <title>Draft genome sequence and annotation of the polyextremotolerant black yeast-like fungus Aureobasidium pullulans NRRL 62042.</title>
        <authorList>
            <person name="Dielentheis-Frenken M.R.E."/>
            <person name="Wibberg D."/>
            <person name="Blank L.M."/>
            <person name="Tiso T."/>
        </authorList>
    </citation>
    <scope>NUCLEOTIDE SEQUENCE [LARGE SCALE GENOMIC DNA]</scope>
    <source>
        <strain evidence="1 2">NRRL 62042</strain>
    </source>
</reference>
<evidence type="ECO:0000313" key="1">
    <source>
        <dbReference type="EMBL" id="KAK6005926.1"/>
    </source>
</evidence>
<sequence>MYSVPTSTITTTATDTVFVTGDLTVLPTTTTVVSIGTTKVTTNFTLGDPISTVFDLHKPRAPHCIPLGDDEGSFRLLRVLSDRESQRVAFARDERWHPQEYVQLFGIPQKCAITSV</sequence>
<organism evidence="1 2">
    <name type="scientific">Aureobasidium pullulans</name>
    <name type="common">Black yeast</name>
    <name type="synonym">Pullularia pullulans</name>
    <dbReference type="NCBI Taxonomy" id="5580"/>
    <lineage>
        <taxon>Eukaryota</taxon>
        <taxon>Fungi</taxon>
        <taxon>Dikarya</taxon>
        <taxon>Ascomycota</taxon>
        <taxon>Pezizomycotina</taxon>
        <taxon>Dothideomycetes</taxon>
        <taxon>Dothideomycetidae</taxon>
        <taxon>Dothideales</taxon>
        <taxon>Saccotheciaceae</taxon>
        <taxon>Aureobasidium</taxon>
    </lineage>
</organism>
<evidence type="ECO:0008006" key="3">
    <source>
        <dbReference type="Google" id="ProtNLM"/>
    </source>
</evidence>
<keyword evidence="2" id="KW-1185">Reference proteome</keyword>
<protein>
    <recommendedName>
        <fullName evidence="3">S-adenosyl-L-methionine-dependent methyltransferase</fullName>
    </recommendedName>
</protein>
<comment type="caution">
    <text evidence="1">The sequence shown here is derived from an EMBL/GenBank/DDBJ whole genome shotgun (WGS) entry which is preliminary data.</text>
</comment>
<dbReference type="Proteomes" id="UP001341245">
    <property type="component" value="Unassembled WGS sequence"/>
</dbReference>
<proteinExistence type="predicted"/>
<evidence type="ECO:0000313" key="2">
    <source>
        <dbReference type="Proteomes" id="UP001341245"/>
    </source>
</evidence>
<accession>A0ABR0TNB1</accession>
<name>A0ABR0TNB1_AURPU</name>